<dbReference type="Pfam" id="PF00486">
    <property type="entry name" value="Trans_reg_C"/>
    <property type="match status" value="1"/>
</dbReference>
<dbReference type="PANTHER" id="PTHR48111:SF4">
    <property type="entry name" value="DNA-BINDING DUAL TRANSCRIPTIONAL REGULATOR OMPR"/>
    <property type="match status" value="1"/>
</dbReference>
<keyword evidence="1" id="KW-0597">Phosphoprotein</keyword>
<keyword evidence="8" id="KW-1185">Reference proteome</keyword>
<dbReference type="Proteomes" id="UP001064971">
    <property type="component" value="Plasmid pDAETH-1"/>
</dbReference>
<dbReference type="PROSITE" id="PS51755">
    <property type="entry name" value="OMPR_PHOB"/>
    <property type="match status" value="1"/>
</dbReference>
<sequence>MVARVRALLRRASLDGPEVLTNGPLSVNLSAAEVHLAGRRLTLTRREFDLLAFLTRHVGVVCGRTELLERVWGPAVVHTGRTVDQHVAQLRALLEDTPAHPTLLETVRGQGYRMRRWGG</sequence>
<dbReference type="InterPro" id="IPR036388">
    <property type="entry name" value="WH-like_DNA-bd_sf"/>
</dbReference>
<evidence type="ECO:0000256" key="1">
    <source>
        <dbReference type="ARBA" id="ARBA00022553"/>
    </source>
</evidence>
<proteinExistence type="predicted"/>
<dbReference type="Gene3D" id="1.10.10.10">
    <property type="entry name" value="Winged helix-like DNA-binding domain superfamily/Winged helix DNA-binding domain"/>
    <property type="match status" value="1"/>
</dbReference>
<evidence type="ECO:0000256" key="3">
    <source>
        <dbReference type="ARBA" id="ARBA00023125"/>
    </source>
</evidence>
<dbReference type="CDD" id="cd00383">
    <property type="entry name" value="trans_reg_C"/>
    <property type="match status" value="1"/>
</dbReference>
<keyword evidence="2" id="KW-0805">Transcription regulation</keyword>
<dbReference type="SUPFAM" id="SSF46894">
    <property type="entry name" value="C-terminal effector domain of the bipartite response regulators"/>
    <property type="match status" value="1"/>
</dbReference>
<organism evidence="7 8">
    <name type="scientific">Deinococcus aetherius</name>
    <dbReference type="NCBI Taxonomy" id="200252"/>
    <lineage>
        <taxon>Bacteria</taxon>
        <taxon>Thermotogati</taxon>
        <taxon>Deinococcota</taxon>
        <taxon>Deinococci</taxon>
        <taxon>Deinococcales</taxon>
        <taxon>Deinococcaceae</taxon>
        <taxon>Deinococcus</taxon>
    </lineage>
</organism>
<gene>
    <name evidence="7" type="ORF">DAETH_35970</name>
</gene>
<dbReference type="InterPro" id="IPR016032">
    <property type="entry name" value="Sig_transdc_resp-reg_C-effctor"/>
</dbReference>
<keyword evidence="3 5" id="KW-0238">DNA-binding</keyword>
<evidence type="ECO:0000256" key="4">
    <source>
        <dbReference type="ARBA" id="ARBA00023163"/>
    </source>
</evidence>
<evidence type="ECO:0000256" key="2">
    <source>
        <dbReference type="ARBA" id="ARBA00023015"/>
    </source>
</evidence>
<keyword evidence="4" id="KW-0804">Transcription</keyword>
<protein>
    <recommendedName>
        <fullName evidence="6">OmpR/PhoB-type domain-containing protein</fullName>
    </recommendedName>
</protein>
<dbReference type="EMBL" id="AP026561">
    <property type="protein sequence ID" value="BDP43628.1"/>
    <property type="molecule type" value="Genomic_DNA"/>
</dbReference>
<evidence type="ECO:0000313" key="7">
    <source>
        <dbReference type="EMBL" id="BDP43628.1"/>
    </source>
</evidence>
<dbReference type="SMART" id="SM00862">
    <property type="entry name" value="Trans_reg_C"/>
    <property type="match status" value="1"/>
</dbReference>
<evidence type="ECO:0000259" key="6">
    <source>
        <dbReference type="PROSITE" id="PS51755"/>
    </source>
</evidence>
<dbReference type="InterPro" id="IPR001867">
    <property type="entry name" value="OmpR/PhoB-type_DNA-bd"/>
</dbReference>
<reference evidence="7" key="1">
    <citation type="submission" date="2022-07" db="EMBL/GenBank/DDBJ databases">
        <title>Complete Genome Sequence of the Radioresistant Bacterium Deinococcus aetherius ST0316, Isolated from the Air Dust collected in Lower Stratosphere above Japan.</title>
        <authorList>
            <person name="Satoh K."/>
            <person name="Hagiwara K."/>
            <person name="Katsumata K."/>
            <person name="Kubo A."/>
            <person name="Yokobori S."/>
            <person name="Yamagishi A."/>
            <person name="Oono Y."/>
            <person name="Narumi I."/>
        </authorList>
    </citation>
    <scope>NUCLEOTIDE SEQUENCE</scope>
    <source>
        <strain evidence="7">ST0316</strain>
        <plasmid evidence="7">pDAETH-1</plasmid>
    </source>
</reference>
<geneLocation type="plasmid" evidence="7 8">
    <name>pDAETH-1</name>
</geneLocation>
<dbReference type="PANTHER" id="PTHR48111">
    <property type="entry name" value="REGULATOR OF RPOS"/>
    <property type="match status" value="1"/>
</dbReference>
<evidence type="ECO:0000313" key="8">
    <source>
        <dbReference type="Proteomes" id="UP001064971"/>
    </source>
</evidence>
<evidence type="ECO:0000256" key="5">
    <source>
        <dbReference type="PROSITE-ProRule" id="PRU01091"/>
    </source>
</evidence>
<keyword evidence="7" id="KW-0614">Plasmid</keyword>
<dbReference type="InterPro" id="IPR039420">
    <property type="entry name" value="WalR-like"/>
</dbReference>
<name>A0ABM8AIH7_9DEIO</name>
<feature type="domain" description="OmpR/PhoB-type" evidence="6">
    <location>
        <begin position="17"/>
        <end position="116"/>
    </location>
</feature>
<feature type="DNA-binding region" description="OmpR/PhoB-type" evidence="5">
    <location>
        <begin position="17"/>
        <end position="116"/>
    </location>
</feature>
<accession>A0ABM8AIH7</accession>